<comment type="caution">
    <text evidence="3">The sequence shown here is derived from an EMBL/GenBank/DDBJ whole genome shotgun (WGS) entry which is preliminary data.</text>
</comment>
<evidence type="ECO:0000313" key="4">
    <source>
        <dbReference type="Proteomes" id="UP000215914"/>
    </source>
</evidence>
<reference evidence="3" key="1">
    <citation type="journal article" date="2017" name="Nature">
        <title>The sunflower genome provides insights into oil metabolism, flowering and Asterid evolution.</title>
        <authorList>
            <person name="Badouin H."/>
            <person name="Gouzy J."/>
            <person name="Grassa C.J."/>
            <person name="Murat F."/>
            <person name="Staton S.E."/>
            <person name="Cottret L."/>
            <person name="Lelandais-Briere C."/>
            <person name="Owens G.L."/>
            <person name="Carrere S."/>
            <person name="Mayjonade B."/>
            <person name="Legrand L."/>
            <person name="Gill N."/>
            <person name="Kane N.C."/>
            <person name="Bowers J.E."/>
            <person name="Hubner S."/>
            <person name="Bellec A."/>
            <person name="Berard A."/>
            <person name="Berges H."/>
            <person name="Blanchet N."/>
            <person name="Boniface M.C."/>
            <person name="Brunel D."/>
            <person name="Catrice O."/>
            <person name="Chaidir N."/>
            <person name="Claudel C."/>
            <person name="Donnadieu C."/>
            <person name="Faraut T."/>
            <person name="Fievet G."/>
            <person name="Helmstetter N."/>
            <person name="King M."/>
            <person name="Knapp S.J."/>
            <person name="Lai Z."/>
            <person name="Le Paslier M.C."/>
            <person name="Lippi Y."/>
            <person name="Lorenzon L."/>
            <person name="Mandel J.R."/>
            <person name="Marage G."/>
            <person name="Marchand G."/>
            <person name="Marquand E."/>
            <person name="Bret-Mestries E."/>
            <person name="Morien E."/>
            <person name="Nambeesan S."/>
            <person name="Nguyen T."/>
            <person name="Pegot-Espagnet P."/>
            <person name="Pouilly N."/>
            <person name="Raftis F."/>
            <person name="Sallet E."/>
            <person name="Schiex T."/>
            <person name="Thomas J."/>
            <person name="Vandecasteele C."/>
            <person name="Vares D."/>
            <person name="Vear F."/>
            <person name="Vautrin S."/>
            <person name="Crespi M."/>
            <person name="Mangin B."/>
            <person name="Burke J.M."/>
            <person name="Salse J."/>
            <person name="Munos S."/>
            <person name="Vincourt P."/>
            <person name="Rieseberg L.H."/>
            <person name="Langlade N.B."/>
        </authorList>
    </citation>
    <scope>NUCLEOTIDE SEQUENCE</scope>
    <source>
        <tissue evidence="3">Leaves</tissue>
    </source>
</reference>
<feature type="compositionally biased region" description="Basic and acidic residues" evidence="2">
    <location>
        <begin position="316"/>
        <end position="325"/>
    </location>
</feature>
<dbReference type="AlphaFoldDB" id="A0A9K3EE47"/>
<accession>A0A9K3EE47</accession>
<evidence type="ECO:0000313" key="3">
    <source>
        <dbReference type="EMBL" id="KAF5771470.1"/>
    </source>
</evidence>
<sequence length="767" mass="86264">MAHCGHFHVQMAPKAPKEGKRKKAIKKENKTEEEIMSEKRHNQVAYLDPDDKLTEFKDITKWIRESRINYAITFSTPVYKSLIKAFWDSASVVQIDGKDIIRGRVNDLYVVITSEILNEVLQLQDSPDAPYSIPIMCSRGCLLRMKCKGDIFVKQINKGDLPLRYKFLLHILVQCLSNRRSGYDMAGDDLVGFMVALVLNKPFSISKYIFSNMKENMTRTGSRKTGNKFWMYPRFLQMVMNVQHPDLPKADNDILKIEAMNFNSLRLIKNLAAKRYKESVPPRKLIGALANPDYVAPANDKWRHDDSQSNSEEPELERQRIEKFGPDPVDSDESGSDSDGSSGESDNGGDTGAVGTSSKGAAGGTSASSSSASGDEESDSSSSDHIVEPGYEMYIDIRGVRRYRKIRTEDDPAYVPEDPEGERRTKRRAEKAVEIQKKKSRRYLSTYTRKYVPQESSSVPQEPVQSVPQEPVQETPTVVTSTAETPVVTSAAEIPVVTPQAAPQRTMASAIRATTSQISAERHRTFSGFSEDEKIKYLFSTLEAAADRVQRQSHFINLTKHDQLKQSVEINNLKSTVGQQQMMIERQQAEIELLKAENARLKAVDKEKERRMAVLWDYHCKQQEILKKKDDDTEDQGNPDTSGTSQKQPAVTSSEIVEVQPPVVESSQGTSTGKVQQIAGTSSVVSSADIALQAVHPFTGELLEEGELIEDLSQEQLIVLQSMRKIDDAEIDKMSTETEQLMLKILMRLCLKAKQQDQRMFEMMVLN</sequence>
<feature type="region of interest" description="Disordered" evidence="2">
    <location>
        <begin position="296"/>
        <end position="437"/>
    </location>
</feature>
<feature type="compositionally biased region" description="Low complexity" evidence="2">
    <location>
        <begin position="453"/>
        <end position="474"/>
    </location>
</feature>
<dbReference type="Gramene" id="mRNA:HanXRQr2_Chr13g0565281">
    <property type="protein sequence ID" value="CDS:HanXRQr2_Chr13g0565281.1"/>
    <property type="gene ID" value="HanXRQr2_Chr13g0565281"/>
</dbReference>
<gene>
    <name evidence="3" type="ORF">HanXRQr2_Chr13g0565281</name>
</gene>
<name>A0A9K3EE47_HELAN</name>
<feature type="compositionally biased region" description="Low complexity" evidence="2">
    <location>
        <begin position="353"/>
        <end position="373"/>
    </location>
</feature>
<protein>
    <submittedName>
        <fullName evidence="3">Uncharacterized protein</fullName>
    </submittedName>
</protein>
<organism evidence="3 4">
    <name type="scientific">Helianthus annuus</name>
    <name type="common">Common sunflower</name>
    <dbReference type="NCBI Taxonomy" id="4232"/>
    <lineage>
        <taxon>Eukaryota</taxon>
        <taxon>Viridiplantae</taxon>
        <taxon>Streptophyta</taxon>
        <taxon>Embryophyta</taxon>
        <taxon>Tracheophyta</taxon>
        <taxon>Spermatophyta</taxon>
        <taxon>Magnoliopsida</taxon>
        <taxon>eudicotyledons</taxon>
        <taxon>Gunneridae</taxon>
        <taxon>Pentapetalae</taxon>
        <taxon>asterids</taxon>
        <taxon>campanulids</taxon>
        <taxon>Asterales</taxon>
        <taxon>Asteraceae</taxon>
        <taxon>Asteroideae</taxon>
        <taxon>Heliantheae alliance</taxon>
        <taxon>Heliantheae</taxon>
        <taxon>Helianthus</taxon>
    </lineage>
</organism>
<reference evidence="3" key="2">
    <citation type="submission" date="2020-06" db="EMBL/GenBank/DDBJ databases">
        <title>Helianthus annuus Genome sequencing and assembly Release 2.</title>
        <authorList>
            <person name="Gouzy J."/>
            <person name="Langlade N."/>
            <person name="Munos S."/>
        </authorList>
    </citation>
    <scope>NUCLEOTIDE SEQUENCE</scope>
    <source>
        <tissue evidence="3">Leaves</tissue>
    </source>
</reference>
<proteinExistence type="predicted"/>
<dbReference type="Proteomes" id="UP000215914">
    <property type="component" value="Unassembled WGS sequence"/>
</dbReference>
<keyword evidence="4" id="KW-1185">Reference proteome</keyword>
<feature type="coiled-coil region" evidence="1">
    <location>
        <begin position="570"/>
        <end position="611"/>
    </location>
</feature>
<dbReference type="EMBL" id="MNCJ02000328">
    <property type="protein sequence ID" value="KAF5771470.1"/>
    <property type="molecule type" value="Genomic_DNA"/>
</dbReference>
<feature type="region of interest" description="Disordered" evidence="2">
    <location>
        <begin position="452"/>
        <end position="479"/>
    </location>
</feature>
<evidence type="ECO:0000256" key="1">
    <source>
        <dbReference type="SAM" id="Coils"/>
    </source>
</evidence>
<evidence type="ECO:0000256" key="2">
    <source>
        <dbReference type="SAM" id="MobiDB-lite"/>
    </source>
</evidence>
<keyword evidence="1" id="KW-0175">Coiled coil</keyword>
<feature type="compositionally biased region" description="Polar residues" evidence="2">
    <location>
        <begin position="665"/>
        <end position="675"/>
    </location>
</feature>
<feature type="compositionally biased region" description="Polar residues" evidence="2">
    <location>
        <begin position="638"/>
        <end position="655"/>
    </location>
</feature>
<feature type="region of interest" description="Disordered" evidence="2">
    <location>
        <begin position="627"/>
        <end position="675"/>
    </location>
</feature>
<feature type="region of interest" description="Disordered" evidence="2">
    <location>
        <begin position="9"/>
        <end position="34"/>
    </location>
</feature>